<feature type="transmembrane region" description="Helical" evidence="7">
    <location>
        <begin position="57"/>
        <end position="74"/>
    </location>
</feature>
<feature type="domain" description="ABC transmembrane type-1" evidence="8">
    <location>
        <begin position="114"/>
        <end position="327"/>
    </location>
</feature>
<dbReference type="Pfam" id="PF00528">
    <property type="entry name" value="BPD_transp_1"/>
    <property type="match status" value="1"/>
</dbReference>
<evidence type="ECO:0000256" key="5">
    <source>
        <dbReference type="ARBA" id="ARBA00022989"/>
    </source>
</evidence>
<keyword evidence="6 7" id="KW-0472">Membrane</keyword>
<evidence type="ECO:0000313" key="10">
    <source>
        <dbReference type="Proteomes" id="UP000467637"/>
    </source>
</evidence>
<keyword evidence="2 7" id="KW-0813">Transport</keyword>
<comment type="similarity">
    <text evidence="7">Belongs to the binding-protein-dependent transport system permease family.</text>
</comment>
<keyword evidence="5 7" id="KW-1133">Transmembrane helix</keyword>
<evidence type="ECO:0000256" key="3">
    <source>
        <dbReference type="ARBA" id="ARBA00022475"/>
    </source>
</evidence>
<dbReference type="CDD" id="cd06261">
    <property type="entry name" value="TM_PBP2"/>
    <property type="match status" value="1"/>
</dbReference>
<dbReference type="InterPro" id="IPR051393">
    <property type="entry name" value="ABC_transporter_permease"/>
</dbReference>
<keyword evidence="4 7" id="KW-0812">Transmembrane</keyword>
<evidence type="ECO:0000313" key="9">
    <source>
        <dbReference type="EMBL" id="MVQ34766.1"/>
    </source>
</evidence>
<gene>
    <name evidence="9" type="ORF">GON05_08870</name>
</gene>
<dbReference type="PANTHER" id="PTHR30193:SF37">
    <property type="entry name" value="INNER MEMBRANE ABC TRANSPORTER PERMEASE PROTEIN YCJO"/>
    <property type="match status" value="1"/>
</dbReference>
<accession>A0ABW9U5N1</accession>
<evidence type="ECO:0000256" key="4">
    <source>
        <dbReference type="ARBA" id="ARBA00022692"/>
    </source>
</evidence>
<comment type="subcellular location">
    <subcellularLocation>
        <location evidence="1 7">Cell membrane</location>
        <topology evidence="1 7">Multi-pass membrane protein</topology>
    </subcellularLocation>
</comment>
<dbReference type="InterPro" id="IPR000515">
    <property type="entry name" value="MetI-like"/>
</dbReference>
<name>A0ABW9U5N1_9BACL</name>
<comment type="caution">
    <text evidence="9">The sequence shown here is derived from an EMBL/GenBank/DDBJ whole genome shotgun (WGS) entry which is preliminary data.</text>
</comment>
<evidence type="ECO:0000256" key="6">
    <source>
        <dbReference type="ARBA" id="ARBA00023136"/>
    </source>
</evidence>
<dbReference type="Gene3D" id="1.10.3720.10">
    <property type="entry name" value="MetI-like"/>
    <property type="match status" value="1"/>
</dbReference>
<feature type="transmembrane region" description="Helical" evidence="7">
    <location>
        <begin position="118"/>
        <end position="139"/>
    </location>
</feature>
<feature type="transmembrane region" description="Helical" evidence="7">
    <location>
        <begin position="305"/>
        <end position="326"/>
    </location>
</feature>
<dbReference type="SUPFAM" id="SSF161098">
    <property type="entry name" value="MetI-like"/>
    <property type="match status" value="1"/>
</dbReference>
<dbReference type="PANTHER" id="PTHR30193">
    <property type="entry name" value="ABC TRANSPORTER PERMEASE PROTEIN"/>
    <property type="match status" value="1"/>
</dbReference>
<dbReference type="Proteomes" id="UP000467637">
    <property type="component" value="Unassembled WGS sequence"/>
</dbReference>
<proteinExistence type="inferred from homology"/>
<evidence type="ECO:0000256" key="7">
    <source>
        <dbReference type="RuleBase" id="RU363032"/>
    </source>
</evidence>
<evidence type="ECO:0000256" key="1">
    <source>
        <dbReference type="ARBA" id="ARBA00004651"/>
    </source>
</evidence>
<evidence type="ECO:0000256" key="2">
    <source>
        <dbReference type="ARBA" id="ARBA00022448"/>
    </source>
</evidence>
<keyword evidence="10" id="KW-1185">Reference proteome</keyword>
<evidence type="ECO:0000259" key="8">
    <source>
        <dbReference type="PROSITE" id="PS50928"/>
    </source>
</evidence>
<dbReference type="PROSITE" id="PS50928">
    <property type="entry name" value="ABC_TM1"/>
    <property type="match status" value="1"/>
</dbReference>
<feature type="transmembrane region" description="Helical" evidence="7">
    <location>
        <begin position="151"/>
        <end position="169"/>
    </location>
</feature>
<organism evidence="9 10">
    <name type="scientific">Paenibacillus anseongense</name>
    <dbReference type="NCBI Taxonomy" id="2682845"/>
    <lineage>
        <taxon>Bacteria</taxon>
        <taxon>Bacillati</taxon>
        <taxon>Bacillota</taxon>
        <taxon>Bacilli</taxon>
        <taxon>Bacillales</taxon>
        <taxon>Paenibacillaceae</taxon>
        <taxon>Paenibacillus</taxon>
    </lineage>
</organism>
<keyword evidence="3" id="KW-1003">Cell membrane</keyword>
<sequence>MPTGEAASSKAASPGFSLEYRAKIEGVYPMETKVRENEGTVVLRKTYVWPFLNDWKAILYLIPFLIPFTIFYLWPVCRGAWMSLHVWNIQGMQKFVGFANYKKIFTDSDFYLYMWHSVYFVLICTPAVIVLGLVLALLINQKIVFRTTIRSIFFLPYVLSVSVISFIWLRMFDSKYGPIHAFLKLIGIPGEIHWLTDKNFAWWAITITTNWWTVGFVMVLFLAGLQEIPTDHYEAAKIDGASAWKQFWHITLPGLSRVMKIQVFYQVIACLKLFGQVQIMTGGGPGDSTNTMIRYIYVTGFKKDMFGLASAQSIVFCLMMLLIALIQFKLTDRQD</sequence>
<protein>
    <submittedName>
        <fullName evidence="9">ABC transporter permease subunit</fullName>
    </submittedName>
</protein>
<dbReference type="EMBL" id="WSEM01000008">
    <property type="protein sequence ID" value="MVQ34766.1"/>
    <property type="molecule type" value="Genomic_DNA"/>
</dbReference>
<reference evidence="9 10" key="1">
    <citation type="submission" date="2019-12" db="EMBL/GenBank/DDBJ databases">
        <authorList>
            <person name="Huq M.A."/>
        </authorList>
    </citation>
    <scope>NUCLEOTIDE SEQUENCE [LARGE SCALE GENOMIC DNA]</scope>
    <source>
        <strain evidence="9 10">MAH-34</strain>
    </source>
</reference>
<dbReference type="InterPro" id="IPR035906">
    <property type="entry name" value="MetI-like_sf"/>
</dbReference>
<feature type="transmembrane region" description="Helical" evidence="7">
    <location>
        <begin position="200"/>
        <end position="223"/>
    </location>
</feature>